<dbReference type="AlphaFoldDB" id="A0A8H4QQQ1"/>
<keyword evidence="3" id="KW-0547">Nucleotide-binding</keyword>
<dbReference type="GO" id="GO:0005811">
    <property type="term" value="C:lipid droplet"/>
    <property type="evidence" value="ECO:0007669"/>
    <property type="project" value="TreeGrafter"/>
</dbReference>
<gene>
    <name evidence="7" type="ORF">D9613_003439</name>
</gene>
<dbReference type="GO" id="GO:0005886">
    <property type="term" value="C:plasma membrane"/>
    <property type="evidence" value="ECO:0007669"/>
    <property type="project" value="TreeGrafter"/>
</dbReference>
<dbReference type="GO" id="GO:0005524">
    <property type="term" value="F:ATP binding"/>
    <property type="evidence" value="ECO:0007669"/>
    <property type="project" value="UniProtKB-KW"/>
</dbReference>
<comment type="similarity">
    <text evidence="1">Belongs to the ATP-dependent AMP-binding enzyme family.</text>
</comment>
<proteinExistence type="inferred from homology"/>
<dbReference type="EMBL" id="JAACJL010000044">
    <property type="protein sequence ID" value="KAF4615141.1"/>
    <property type="molecule type" value="Genomic_DNA"/>
</dbReference>
<dbReference type="Proteomes" id="UP000521872">
    <property type="component" value="Unassembled WGS sequence"/>
</dbReference>
<evidence type="ECO:0000256" key="5">
    <source>
        <dbReference type="ARBA" id="ARBA00036813"/>
    </source>
</evidence>
<comment type="catalytic activity">
    <reaction evidence="5">
        <text>a long-chain fatty acid + ATP + CoA = a long-chain fatty acyl-CoA + AMP + diphosphate</text>
        <dbReference type="Rhea" id="RHEA:15421"/>
        <dbReference type="ChEBI" id="CHEBI:30616"/>
        <dbReference type="ChEBI" id="CHEBI:33019"/>
        <dbReference type="ChEBI" id="CHEBI:57287"/>
        <dbReference type="ChEBI" id="CHEBI:57560"/>
        <dbReference type="ChEBI" id="CHEBI:83139"/>
        <dbReference type="ChEBI" id="CHEBI:456215"/>
        <dbReference type="EC" id="6.2.1.3"/>
    </reaction>
</comment>
<dbReference type="PANTHER" id="PTHR43272">
    <property type="entry name" value="LONG-CHAIN-FATTY-ACID--COA LIGASE"/>
    <property type="match status" value="1"/>
</dbReference>
<evidence type="ECO:0000256" key="4">
    <source>
        <dbReference type="ARBA" id="ARBA00022840"/>
    </source>
</evidence>
<evidence type="ECO:0000259" key="6">
    <source>
        <dbReference type="Pfam" id="PF00501"/>
    </source>
</evidence>
<evidence type="ECO:0000256" key="3">
    <source>
        <dbReference type="ARBA" id="ARBA00022741"/>
    </source>
</evidence>
<dbReference type="Gene3D" id="3.40.50.12780">
    <property type="entry name" value="N-terminal domain of ligase-like"/>
    <property type="match status" value="1"/>
</dbReference>
<dbReference type="InterPro" id="IPR042099">
    <property type="entry name" value="ANL_N_sf"/>
</dbReference>
<dbReference type="GO" id="GO:0004467">
    <property type="term" value="F:long-chain fatty acid-CoA ligase activity"/>
    <property type="evidence" value="ECO:0007669"/>
    <property type="project" value="UniProtKB-EC"/>
</dbReference>
<name>A0A8H4QQQ1_9AGAR</name>
<dbReference type="PANTHER" id="PTHR43272:SF83">
    <property type="entry name" value="ACYL-COA SYNTHETASE LONG-CHAIN, ISOFORM J"/>
    <property type="match status" value="1"/>
</dbReference>
<feature type="domain" description="AMP-dependent synthetase/ligase" evidence="6">
    <location>
        <begin position="114"/>
        <end position="525"/>
    </location>
</feature>
<dbReference type="SUPFAM" id="SSF56801">
    <property type="entry name" value="Acetyl-CoA synthetase-like"/>
    <property type="match status" value="1"/>
</dbReference>
<accession>A0A8H4QQQ1</accession>
<protein>
    <recommendedName>
        <fullName evidence="6">AMP-dependent synthetase/ligase domain-containing protein</fullName>
    </recommendedName>
</protein>
<dbReference type="GO" id="GO:0005783">
    <property type="term" value="C:endoplasmic reticulum"/>
    <property type="evidence" value="ECO:0007669"/>
    <property type="project" value="TreeGrafter"/>
</dbReference>
<evidence type="ECO:0000313" key="8">
    <source>
        <dbReference type="Proteomes" id="UP000521872"/>
    </source>
</evidence>
<organism evidence="7 8">
    <name type="scientific">Agrocybe pediades</name>
    <dbReference type="NCBI Taxonomy" id="84607"/>
    <lineage>
        <taxon>Eukaryota</taxon>
        <taxon>Fungi</taxon>
        <taxon>Dikarya</taxon>
        <taxon>Basidiomycota</taxon>
        <taxon>Agaricomycotina</taxon>
        <taxon>Agaricomycetes</taxon>
        <taxon>Agaricomycetidae</taxon>
        <taxon>Agaricales</taxon>
        <taxon>Agaricineae</taxon>
        <taxon>Strophariaceae</taxon>
        <taxon>Agrocybe</taxon>
    </lineage>
</organism>
<evidence type="ECO:0000256" key="1">
    <source>
        <dbReference type="ARBA" id="ARBA00006432"/>
    </source>
</evidence>
<keyword evidence="8" id="KW-1185">Reference proteome</keyword>
<keyword evidence="2" id="KW-0436">Ligase</keyword>
<evidence type="ECO:0000313" key="7">
    <source>
        <dbReference type="EMBL" id="KAF4615141.1"/>
    </source>
</evidence>
<reference evidence="7 8" key="1">
    <citation type="submission" date="2019-12" db="EMBL/GenBank/DDBJ databases">
        <authorList>
            <person name="Floudas D."/>
            <person name="Bentzer J."/>
            <person name="Ahren D."/>
            <person name="Johansson T."/>
            <person name="Persson P."/>
            <person name="Tunlid A."/>
        </authorList>
    </citation>
    <scope>NUCLEOTIDE SEQUENCE [LARGE SCALE GENOMIC DNA]</scope>
    <source>
        <strain evidence="7 8">CBS 102.39</strain>
    </source>
</reference>
<sequence length="710" mass="77912">MESLRNLTTGLNLRYDNHFGVRSVEVAPAKPEAGEGAVRRLAITSHDLVQRPHPTVFTIPDVIEYTVNKYGTKYNAVAWRDVIEVHEEVREVVKVVDGHEVKQSKLWKLYELTKYKFMNFVEFADAIVEVRNGLLQLGITAEDVVNVYAQTSVNWQLVAHGCAAISTTIATAYDTLGVEGLTHSLNEPDCRAMFTNADLLPTLAQVISNTQKLKLVFYDGKPDTKLLENMKKTRSDVRFIHLEELRLLGKELVEDEQLGMTLKQRRPTPDTLACIMYTSGSTGAPKGVCITHGNLIASISSVTIVYGPHVPAGDIFVAYLPLAHVMEFIVELCALFVGVTLGYARPKTLMDSGVKNCRGDLFELKAQIMFGVPSVWETIRKGIIAKLNEGSAVKKALFYGAMAVKRRGTPFLSGLGESVVLSKVREATGGNLKFAMSGGAPLNEDTQEFLSTVLMPIMQGYGMTESCGMCTLLPPECIRFGAVGIPVPSIEVKLLDIPDLGYKYSNTLPQGEVCIRGPSVFKSYYKRPDLNSDKTIWTEDGWFRTGDVGQWNEDGTLSLIDRVKNLVKMQNGEYIALEKLESIYKSCDLVSNLCVHVSPGAASPIAVLFPHEVNLRHALSIANDPALVHIRDADLALLCADPCVKDLVLKECNKVGAKKGLKGAEVLVGVIMTPGEWTPETGLVTAAQKIKRSEVASVFAKEIVELYSSL</sequence>
<keyword evidence="4" id="KW-0067">ATP-binding</keyword>
<dbReference type="PROSITE" id="PS00455">
    <property type="entry name" value="AMP_BINDING"/>
    <property type="match status" value="1"/>
</dbReference>
<dbReference type="InterPro" id="IPR020845">
    <property type="entry name" value="AMP-binding_CS"/>
</dbReference>
<evidence type="ECO:0000256" key="2">
    <source>
        <dbReference type="ARBA" id="ARBA00022598"/>
    </source>
</evidence>
<dbReference type="InterPro" id="IPR000873">
    <property type="entry name" value="AMP-dep_synth/lig_dom"/>
</dbReference>
<dbReference type="GO" id="GO:0035336">
    <property type="term" value="P:long-chain fatty-acyl-CoA metabolic process"/>
    <property type="evidence" value="ECO:0007669"/>
    <property type="project" value="TreeGrafter"/>
</dbReference>
<comment type="caution">
    <text evidence="7">The sequence shown here is derived from an EMBL/GenBank/DDBJ whole genome shotgun (WGS) entry which is preliminary data.</text>
</comment>
<dbReference type="Pfam" id="PF00501">
    <property type="entry name" value="AMP-binding"/>
    <property type="match status" value="1"/>
</dbReference>